<feature type="domain" description="Transglycosylase SLT" evidence="1">
    <location>
        <begin position="228"/>
        <end position="340"/>
    </location>
</feature>
<dbReference type="InterPro" id="IPR023346">
    <property type="entry name" value="Lysozyme-like_dom_sf"/>
</dbReference>
<dbReference type="PANTHER" id="PTHR37423:SF2">
    <property type="entry name" value="MEMBRANE-BOUND LYTIC MUREIN TRANSGLYCOSYLASE C"/>
    <property type="match status" value="1"/>
</dbReference>
<dbReference type="GO" id="GO:0008933">
    <property type="term" value="F:peptidoglycan lytic transglycosylase activity"/>
    <property type="evidence" value="ECO:0007669"/>
    <property type="project" value="InterPro"/>
</dbReference>
<reference evidence="2" key="1">
    <citation type="submission" date="2018-05" db="EMBL/GenBank/DDBJ databases">
        <authorList>
            <person name="Lanie J.A."/>
            <person name="Ng W.-L."/>
            <person name="Kazmierczak K.M."/>
            <person name="Andrzejewski T.M."/>
            <person name="Davidsen T.M."/>
            <person name="Wayne K.J."/>
            <person name="Tettelin H."/>
            <person name="Glass J.I."/>
            <person name="Rusch D."/>
            <person name="Podicherti R."/>
            <person name="Tsui H.-C.T."/>
            <person name="Winkler M.E."/>
        </authorList>
    </citation>
    <scope>NUCLEOTIDE SEQUENCE</scope>
</reference>
<gene>
    <name evidence="2" type="ORF">METZ01_LOCUS80297</name>
</gene>
<dbReference type="CDD" id="cd13401">
    <property type="entry name" value="Slt70-like"/>
    <property type="match status" value="1"/>
</dbReference>
<dbReference type="Pfam" id="PF01464">
    <property type="entry name" value="SLT"/>
    <property type="match status" value="1"/>
</dbReference>
<dbReference type="PROSITE" id="PS00922">
    <property type="entry name" value="TRANSGLYCOSYLASE"/>
    <property type="match status" value="1"/>
</dbReference>
<dbReference type="AlphaFoldDB" id="A0A381UKZ2"/>
<feature type="non-terminal residue" evidence="2">
    <location>
        <position position="1"/>
    </location>
</feature>
<organism evidence="2">
    <name type="scientific">marine metagenome</name>
    <dbReference type="NCBI Taxonomy" id="408172"/>
    <lineage>
        <taxon>unclassified sequences</taxon>
        <taxon>metagenomes</taxon>
        <taxon>ecological metagenomes</taxon>
    </lineage>
</organism>
<dbReference type="GO" id="GO:0000270">
    <property type="term" value="P:peptidoglycan metabolic process"/>
    <property type="evidence" value="ECO:0007669"/>
    <property type="project" value="InterPro"/>
</dbReference>
<dbReference type="EMBL" id="UINC01006424">
    <property type="protein sequence ID" value="SVA27443.1"/>
    <property type="molecule type" value="Genomic_DNA"/>
</dbReference>
<dbReference type="PANTHER" id="PTHR37423">
    <property type="entry name" value="SOLUBLE LYTIC MUREIN TRANSGLYCOSYLASE-RELATED"/>
    <property type="match status" value="1"/>
</dbReference>
<evidence type="ECO:0000313" key="2">
    <source>
        <dbReference type="EMBL" id="SVA27443.1"/>
    </source>
</evidence>
<dbReference type="SUPFAM" id="SSF53955">
    <property type="entry name" value="Lysozyme-like"/>
    <property type="match status" value="1"/>
</dbReference>
<dbReference type="GO" id="GO:0016020">
    <property type="term" value="C:membrane"/>
    <property type="evidence" value="ECO:0007669"/>
    <property type="project" value="InterPro"/>
</dbReference>
<evidence type="ECO:0000259" key="1">
    <source>
        <dbReference type="Pfam" id="PF01464"/>
    </source>
</evidence>
<dbReference type="InterPro" id="IPR011990">
    <property type="entry name" value="TPR-like_helical_dom_sf"/>
</dbReference>
<dbReference type="SUPFAM" id="SSF48452">
    <property type="entry name" value="TPR-like"/>
    <property type="match status" value="1"/>
</dbReference>
<dbReference type="InterPro" id="IPR008258">
    <property type="entry name" value="Transglycosylase_SLT_dom_1"/>
</dbReference>
<proteinExistence type="predicted"/>
<protein>
    <recommendedName>
        <fullName evidence="1">Transglycosylase SLT domain-containing protein</fullName>
    </recommendedName>
</protein>
<dbReference type="InterPro" id="IPR000189">
    <property type="entry name" value="Transglyc_AS"/>
</dbReference>
<accession>A0A381UKZ2</accession>
<sequence>FIGKMHEEKKRYREATKYYTKLVSEFTDEYAERAAWQLGWMNYTIGNFQKAYDYFDESSRSYPSGLFIESSMFWSAKSAEQLKRKELSQQIFTNVNMTFPYTYYGIRAGEKKADKNFFSTARKSEVLPNTTTNLSSTASFHYSRGIELSATGFFEDARLEIKKVESVTRKNLSGVIWLTKLYNDAHAYSDTVRIMQLYKDFKTKVREKELSKNFWKNFYPLAYAKTIHDSAKVFNVDPYFVKGLIRQESLFNAQVQSRAGAIGLMQIMPETGRALYANSKNKEPFTTEILFNPETNIQLGVQYIDQLNKRFKKNKTHILISYNAGPHNLKKWLKRFSRLDDPDVFIESIPYPETRKYVKKVLRNYGIYQFLYPKKNI</sequence>
<dbReference type="Gene3D" id="1.25.40.10">
    <property type="entry name" value="Tetratricopeptide repeat domain"/>
    <property type="match status" value="1"/>
</dbReference>
<dbReference type="Gene3D" id="1.10.530.10">
    <property type="match status" value="1"/>
</dbReference>
<name>A0A381UKZ2_9ZZZZ</name>